<reference evidence="1 2" key="1">
    <citation type="submission" date="2018-06" db="EMBL/GenBank/DDBJ databases">
        <authorList>
            <consortium name="Pathogen Informatics"/>
            <person name="Doyle S."/>
        </authorList>
    </citation>
    <scope>NUCLEOTIDE SEQUENCE [LARGE SCALE GENOMIC DNA]</scope>
    <source>
        <strain evidence="1 2">NCTC6385</strain>
    </source>
</reference>
<accession>A0A7D8ERS0</accession>
<evidence type="ECO:0000313" key="1">
    <source>
        <dbReference type="EMBL" id="SUF97805.1"/>
    </source>
</evidence>
<dbReference type="Proteomes" id="UP000254463">
    <property type="component" value="Unassembled WGS sequence"/>
</dbReference>
<name>A0A7D8ERS0_SALER</name>
<dbReference type="AlphaFoldDB" id="A0A7D8ERS0"/>
<protein>
    <submittedName>
        <fullName evidence="1">SHB SH2 domain-containing adapter protein B</fullName>
    </submittedName>
</protein>
<sequence>MVKLKYPAAEVTEKGEDGVLFDSLPQSAPVTGRAQAVLLRQLINHLRARLSGAVSITCHPHRIGHRGSVALTLEGESGRVDLLITVNGRTLFPEEEEYTSAPRWYIDVVDAVDAVYLMLTLNTGLEREGLTGCLSN</sequence>
<evidence type="ECO:0000313" key="2">
    <source>
        <dbReference type="Proteomes" id="UP000254463"/>
    </source>
</evidence>
<dbReference type="EMBL" id="UGWV01000002">
    <property type="protein sequence ID" value="SUF97805.1"/>
    <property type="molecule type" value="Genomic_DNA"/>
</dbReference>
<proteinExistence type="predicted"/>
<organism evidence="1 2">
    <name type="scientific">Salmonella enterica</name>
    <name type="common">Salmonella choleraesuis</name>
    <dbReference type="NCBI Taxonomy" id="28901"/>
    <lineage>
        <taxon>Bacteria</taxon>
        <taxon>Pseudomonadati</taxon>
        <taxon>Pseudomonadota</taxon>
        <taxon>Gammaproteobacteria</taxon>
        <taxon>Enterobacterales</taxon>
        <taxon>Enterobacteriaceae</taxon>
        <taxon>Salmonella</taxon>
    </lineage>
</organism>
<gene>
    <name evidence="1" type="ORF">NCTC6385_04860</name>
</gene>